<keyword evidence="3 7" id="KW-0812">Transmembrane</keyword>
<feature type="transmembrane region" description="Helical" evidence="7">
    <location>
        <begin position="159"/>
        <end position="179"/>
    </location>
</feature>
<evidence type="ECO:0000256" key="5">
    <source>
        <dbReference type="ARBA" id="ARBA00023136"/>
    </source>
</evidence>
<sequence length="502" mass="54568">MVYGAIMNNESNEKTVVSIDDAIEAIGMGPFQRRVLWAAGLCFTADATEVMLLSFLSLTLQSEWGLTDMQTATMTACVFAGSIFGTLFFGFYGDHYGRRPAFLLACALISLFGLATAFATGYPSLVGVRFMVGFGVGGLVVPFDVFAEFLPTSHRGVKLLAIEYFWTAGSLMTPLFAYLTLETSWRIFVVLCAMPCLISGIMGICLVPESPRWLLSMGRHEEAKAILRSAASANGIDPDSLFHANVTLKDEQVESSNFLDLLSSKWKRSTLFLWGTWIGYAVGYYGTILAVTRIFDEDAMNDAQNDNGGTPHFNYQAIFISASAEILGLIVVIRTIDSLGRVPSQVMSYLFGGTLLFTLSILSTVTSNSAILTALSFFARAFEMMGSCVTWVSTAEIYTTEVRTTGHAAANAMGRTGAFFSPYLVGGNMSMLAVGSIMLAIHLFTAFCACHLPETKGREIGHTSLDDDDIIADDDKDGNEMSFRYDDGIDGNVKPPSSRRIV</sequence>
<feature type="transmembrane region" description="Helical" evidence="7">
    <location>
        <begin position="185"/>
        <end position="207"/>
    </location>
</feature>
<feature type="domain" description="Major facilitator superfamily (MFS) profile" evidence="8">
    <location>
        <begin position="35"/>
        <end position="453"/>
    </location>
</feature>
<feature type="region of interest" description="Disordered" evidence="6">
    <location>
        <begin position="469"/>
        <end position="502"/>
    </location>
</feature>
<dbReference type="PANTHER" id="PTHR23511:SF5">
    <property type="entry name" value="MAJOR FACILITATOR-TYPE TRANSPORTER HXNZ-RELATED"/>
    <property type="match status" value="1"/>
</dbReference>
<evidence type="ECO:0000256" key="4">
    <source>
        <dbReference type="ARBA" id="ARBA00022989"/>
    </source>
</evidence>
<dbReference type="Gene3D" id="1.20.1250.20">
    <property type="entry name" value="MFS general substrate transporter like domains"/>
    <property type="match status" value="1"/>
</dbReference>
<dbReference type="InterPro" id="IPR005828">
    <property type="entry name" value="MFS_sugar_transport-like"/>
</dbReference>
<dbReference type="InterPro" id="IPR036259">
    <property type="entry name" value="MFS_trans_sf"/>
</dbReference>
<feature type="transmembrane region" description="Helical" evidence="7">
    <location>
        <begin position="429"/>
        <end position="452"/>
    </location>
</feature>
<keyword evidence="4 7" id="KW-1133">Transmembrane helix</keyword>
<feature type="transmembrane region" description="Helical" evidence="7">
    <location>
        <begin position="315"/>
        <end position="336"/>
    </location>
</feature>
<evidence type="ECO:0000256" key="6">
    <source>
        <dbReference type="SAM" id="MobiDB-lite"/>
    </source>
</evidence>
<organism evidence="9 10">
    <name type="scientific">Skeletonema marinoi</name>
    <dbReference type="NCBI Taxonomy" id="267567"/>
    <lineage>
        <taxon>Eukaryota</taxon>
        <taxon>Sar</taxon>
        <taxon>Stramenopiles</taxon>
        <taxon>Ochrophyta</taxon>
        <taxon>Bacillariophyta</taxon>
        <taxon>Coscinodiscophyceae</taxon>
        <taxon>Thalassiosirophycidae</taxon>
        <taxon>Thalassiosirales</taxon>
        <taxon>Skeletonemataceae</taxon>
        <taxon>Skeletonema</taxon>
        <taxon>Skeletonema marinoi-dohrnii complex</taxon>
    </lineage>
</organism>
<dbReference type="Proteomes" id="UP001224775">
    <property type="component" value="Unassembled WGS sequence"/>
</dbReference>
<comment type="caution">
    <text evidence="9">The sequence shown here is derived from an EMBL/GenBank/DDBJ whole genome shotgun (WGS) entry which is preliminary data.</text>
</comment>
<evidence type="ECO:0000256" key="1">
    <source>
        <dbReference type="ARBA" id="ARBA00004141"/>
    </source>
</evidence>
<feature type="transmembrane region" description="Helical" evidence="7">
    <location>
        <begin position="35"/>
        <end position="60"/>
    </location>
</feature>
<evidence type="ECO:0000313" key="9">
    <source>
        <dbReference type="EMBL" id="KAK1745154.1"/>
    </source>
</evidence>
<reference evidence="9" key="1">
    <citation type="submission" date="2023-06" db="EMBL/GenBank/DDBJ databases">
        <title>Survivors Of The Sea: Transcriptome response of Skeletonema marinoi to long-term dormancy.</title>
        <authorList>
            <person name="Pinder M.I.M."/>
            <person name="Kourtchenko O."/>
            <person name="Robertson E.K."/>
            <person name="Larsson T."/>
            <person name="Maumus F."/>
            <person name="Osuna-Cruz C.M."/>
            <person name="Vancaester E."/>
            <person name="Stenow R."/>
            <person name="Vandepoele K."/>
            <person name="Ploug H."/>
            <person name="Bruchert V."/>
            <person name="Godhe A."/>
            <person name="Topel M."/>
        </authorList>
    </citation>
    <scope>NUCLEOTIDE SEQUENCE</scope>
    <source>
        <strain evidence="9">R05AC</strain>
    </source>
</reference>
<proteinExistence type="predicted"/>
<dbReference type="SUPFAM" id="SSF103473">
    <property type="entry name" value="MFS general substrate transporter"/>
    <property type="match status" value="1"/>
</dbReference>
<evidence type="ECO:0000256" key="7">
    <source>
        <dbReference type="SAM" id="Phobius"/>
    </source>
</evidence>
<name>A0AAD9DGG0_9STRA</name>
<feature type="transmembrane region" description="Helical" evidence="7">
    <location>
        <begin position="128"/>
        <end position="147"/>
    </location>
</feature>
<accession>A0AAD9DGG0</accession>
<feature type="transmembrane region" description="Helical" evidence="7">
    <location>
        <begin position="348"/>
        <end position="375"/>
    </location>
</feature>
<keyword evidence="2" id="KW-0813">Transport</keyword>
<evidence type="ECO:0000256" key="2">
    <source>
        <dbReference type="ARBA" id="ARBA00022448"/>
    </source>
</evidence>
<dbReference type="Pfam" id="PF00083">
    <property type="entry name" value="Sugar_tr"/>
    <property type="match status" value="1"/>
</dbReference>
<keyword evidence="5 7" id="KW-0472">Membrane</keyword>
<feature type="transmembrane region" description="Helical" evidence="7">
    <location>
        <begin position="101"/>
        <end position="122"/>
    </location>
</feature>
<dbReference type="PROSITE" id="PS50850">
    <property type="entry name" value="MFS"/>
    <property type="match status" value="1"/>
</dbReference>
<dbReference type="GO" id="GO:0016020">
    <property type="term" value="C:membrane"/>
    <property type="evidence" value="ECO:0007669"/>
    <property type="project" value="UniProtKB-SubCell"/>
</dbReference>
<evidence type="ECO:0000256" key="3">
    <source>
        <dbReference type="ARBA" id="ARBA00022692"/>
    </source>
</evidence>
<dbReference type="GO" id="GO:0022857">
    <property type="term" value="F:transmembrane transporter activity"/>
    <property type="evidence" value="ECO:0007669"/>
    <property type="project" value="InterPro"/>
</dbReference>
<protein>
    <submittedName>
        <fullName evidence="9">MFS transporter</fullName>
    </submittedName>
</protein>
<feature type="transmembrane region" description="Helical" evidence="7">
    <location>
        <begin position="72"/>
        <end position="92"/>
    </location>
</feature>
<dbReference type="PANTHER" id="PTHR23511">
    <property type="entry name" value="SYNAPTIC VESICLE GLYCOPROTEIN 2"/>
    <property type="match status" value="1"/>
</dbReference>
<feature type="transmembrane region" description="Helical" evidence="7">
    <location>
        <begin position="271"/>
        <end position="295"/>
    </location>
</feature>
<dbReference type="EMBL" id="JATAAI010000006">
    <property type="protein sequence ID" value="KAK1745154.1"/>
    <property type="molecule type" value="Genomic_DNA"/>
</dbReference>
<evidence type="ECO:0000259" key="8">
    <source>
        <dbReference type="PROSITE" id="PS50850"/>
    </source>
</evidence>
<gene>
    <name evidence="9" type="ORF">QTG54_004445</name>
</gene>
<evidence type="ECO:0000313" key="10">
    <source>
        <dbReference type="Proteomes" id="UP001224775"/>
    </source>
</evidence>
<dbReference type="InterPro" id="IPR020846">
    <property type="entry name" value="MFS_dom"/>
</dbReference>
<keyword evidence="10" id="KW-1185">Reference proteome</keyword>
<comment type="subcellular location">
    <subcellularLocation>
        <location evidence="1">Membrane</location>
        <topology evidence="1">Multi-pass membrane protein</topology>
    </subcellularLocation>
</comment>
<dbReference type="AlphaFoldDB" id="A0AAD9DGG0"/>